<evidence type="ECO:0000313" key="3">
    <source>
        <dbReference type="Proteomes" id="UP000826271"/>
    </source>
</evidence>
<gene>
    <name evidence="2" type="ORF">BUALT_Bualt08G0136000</name>
</gene>
<evidence type="ECO:0000256" key="1">
    <source>
        <dbReference type="SAM" id="MobiDB-lite"/>
    </source>
</evidence>
<proteinExistence type="predicted"/>
<organism evidence="2 3">
    <name type="scientific">Buddleja alternifolia</name>
    <dbReference type="NCBI Taxonomy" id="168488"/>
    <lineage>
        <taxon>Eukaryota</taxon>
        <taxon>Viridiplantae</taxon>
        <taxon>Streptophyta</taxon>
        <taxon>Embryophyta</taxon>
        <taxon>Tracheophyta</taxon>
        <taxon>Spermatophyta</taxon>
        <taxon>Magnoliopsida</taxon>
        <taxon>eudicotyledons</taxon>
        <taxon>Gunneridae</taxon>
        <taxon>Pentapetalae</taxon>
        <taxon>asterids</taxon>
        <taxon>lamiids</taxon>
        <taxon>Lamiales</taxon>
        <taxon>Scrophulariaceae</taxon>
        <taxon>Buddlejeae</taxon>
        <taxon>Buddleja</taxon>
    </lineage>
</organism>
<dbReference type="Proteomes" id="UP000826271">
    <property type="component" value="Unassembled WGS sequence"/>
</dbReference>
<accession>A0AAV6XA01</accession>
<protein>
    <submittedName>
        <fullName evidence="2">Uncharacterized protein</fullName>
    </submittedName>
</protein>
<reference evidence="2" key="1">
    <citation type="submission" date="2019-10" db="EMBL/GenBank/DDBJ databases">
        <authorList>
            <person name="Zhang R."/>
            <person name="Pan Y."/>
            <person name="Wang J."/>
            <person name="Ma R."/>
            <person name="Yu S."/>
        </authorList>
    </citation>
    <scope>NUCLEOTIDE SEQUENCE</scope>
    <source>
        <strain evidence="2">LA-IB0</strain>
        <tissue evidence="2">Leaf</tissue>
    </source>
</reference>
<dbReference type="AlphaFoldDB" id="A0AAV6XA01"/>
<feature type="region of interest" description="Disordered" evidence="1">
    <location>
        <begin position="73"/>
        <end position="113"/>
    </location>
</feature>
<feature type="region of interest" description="Disordered" evidence="1">
    <location>
        <begin position="146"/>
        <end position="184"/>
    </location>
</feature>
<dbReference type="EMBL" id="WHWC01000008">
    <property type="protein sequence ID" value="KAG8378425.1"/>
    <property type="molecule type" value="Genomic_DNA"/>
</dbReference>
<evidence type="ECO:0000313" key="2">
    <source>
        <dbReference type="EMBL" id="KAG8378425.1"/>
    </source>
</evidence>
<keyword evidence="3" id="KW-1185">Reference proteome</keyword>
<comment type="caution">
    <text evidence="2">The sequence shown here is derived from an EMBL/GenBank/DDBJ whole genome shotgun (WGS) entry which is preliminary data.</text>
</comment>
<sequence length="224" mass="25047">MADSTRSREWIEACKRNEMLLVDERARREAGEKNTNERFDEIALAQTGLQSAMVAMQQQLQNIADQMKQYNHGRSVLGEGPTAAHMERGSTSHSAPSRQTNTNSDGNGGGVLSLRPTSVLQAVSLAKRQESSVHAIVRRATTLTKNLLPPKPPFRTPQNFSHNPRIPPTPQKLPFKSNTENYNPPRRLLTAAEMKSRRDKNLVKIAMRFLSRGIDASTDRYTSL</sequence>
<name>A0AAV6XA01_9LAMI</name>
<feature type="compositionally biased region" description="Polar residues" evidence="1">
    <location>
        <begin position="91"/>
        <end position="105"/>
    </location>
</feature>